<protein>
    <submittedName>
        <fullName evidence="21">IGHMBP2</fullName>
        <ecNumber evidence="21">3.6.4.12</ecNumber>
        <ecNumber evidence="21">3.6.4.13</ecNumber>
    </submittedName>
</protein>
<feature type="compositionally biased region" description="Basic and acidic residues" evidence="17">
    <location>
        <begin position="1280"/>
        <end position="1295"/>
    </location>
</feature>
<dbReference type="GO" id="GO:0005634">
    <property type="term" value="C:nucleus"/>
    <property type="evidence" value="ECO:0007669"/>
    <property type="project" value="UniProtKB-SubCell"/>
</dbReference>
<feature type="compositionally biased region" description="Basic and acidic residues" evidence="17">
    <location>
        <begin position="1118"/>
        <end position="1129"/>
    </location>
</feature>
<dbReference type="PROSITE" id="PS00018">
    <property type="entry name" value="EF_HAND_1"/>
    <property type="match status" value="1"/>
</dbReference>
<keyword evidence="12" id="KW-0067">ATP-binding</keyword>
<dbReference type="GO" id="GO:0043139">
    <property type="term" value="F:5'-3' DNA helicase activity"/>
    <property type="evidence" value="ECO:0007669"/>
    <property type="project" value="TreeGrafter"/>
</dbReference>
<dbReference type="EMBL" id="CAJPWZ010002898">
    <property type="protein sequence ID" value="CAG2247328.1"/>
    <property type="molecule type" value="Genomic_DNA"/>
</dbReference>
<keyword evidence="9" id="KW-0347">Helicase</keyword>
<dbReference type="InterPro" id="IPR041679">
    <property type="entry name" value="DNA2/NAM7-like_C"/>
</dbReference>
<dbReference type="Gene3D" id="3.40.50.300">
    <property type="entry name" value="P-loop containing nucleotide triphosphate hydrolases"/>
    <property type="match status" value="2"/>
</dbReference>
<dbReference type="SUPFAM" id="SSF118310">
    <property type="entry name" value="AN1-like Zinc finger"/>
    <property type="match status" value="1"/>
</dbReference>
<dbReference type="Gene3D" id="2.40.30.270">
    <property type="match status" value="1"/>
</dbReference>
<dbReference type="GO" id="GO:0003723">
    <property type="term" value="F:RNA binding"/>
    <property type="evidence" value="ECO:0007669"/>
    <property type="project" value="UniProtKB-KW"/>
</dbReference>
<dbReference type="SMART" id="SM00154">
    <property type="entry name" value="ZnF_AN1"/>
    <property type="match status" value="1"/>
</dbReference>
<evidence type="ECO:0000256" key="4">
    <source>
        <dbReference type="ARBA" id="ARBA00022490"/>
    </source>
</evidence>
<comment type="caution">
    <text evidence="21">The sequence shown here is derived from an EMBL/GenBank/DDBJ whole genome shotgun (WGS) entry which is preliminary data.</text>
</comment>
<evidence type="ECO:0000256" key="12">
    <source>
        <dbReference type="ARBA" id="ARBA00022840"/>
    </source>
</evidence>
<dbReference type="Pfam" id="PF13086">
    <property type="entry name" value="AAA_11"/>
    <property type="match status" value="1"/>
</dbReference>
<keyword evidence="5" id="KW-0479">Metal-binding</keyword>
<dbReference type="PANTHER" id="PTHR43788">
    <property type="entry name" value="DNA2/NAM7 HELICASE FAMILY MEMBER"/>
    <property type="match status" value="1"/>
</dbReference>
<dbReference type="InterPro" id="IPR001374">
    <property type="entry name" value="R3H_dom"/>
</dbReference>
<dbReference type="InterPro" id="IPR018247">
    <property type="entry name" value="EF_Hand_1_Ca_BS"/>
</dbReference>
<reference evidence="21" key="1">
    <citation type="submission" date="2021-03" db="EMBL/GenBank/DDBJ databases">
        <authorList>
            <person name="Bekaert M."/>
        </authorList>
    </citation>
    <scope>NUCLEOTIDE SEQUENCE</scope>
</reference>
<keyword evidence="6" id="KW-0547">Nucleotide-binding</keyword>
<evidence type="ECO:0000256" key="8">
    <source>
        <dbReference type="ARBA" id="ARBA00022801"/>
    </source>
</evidence>
<feature type="region of interest" description="Disordered" evidence="17">
    <location>
        <begin position="1397"/>
        <end position="1432"/>
    </location>
</feature>
<dbReference type="NCBIfam" id="TIGR00376">
    <property type="entry name" value="IGHMBP2 family helicase"/>
    <property type="match status" value="1"/>
</dbReference>
<dbReference type="InterPro" id="IPR035896">
    <property type="entry name" value="AN1-like_Znf"/>
</dbReference>
<dbReference type="Pfam" id="PF13087">
    <property type="entry name" value="AAA_12"/>
    <property type="match status" value="1"/>
</dbReference>
<dbReference type="Gene3D" id="4.10.1110.10">
    <property type="entry name" value="AN1-like Zinc finger"/>
    <property type="match status" value="1"/>
</dbReference>
<dbReference type="InterPro" id="IPR047187">
    <property type="entry name" value="SF1_C_Upf1"/>
</dbReference>
<dbReference type="PROSITE" id="PS51061">
    <property type="entry name" value="R3H"/>
    <property type="match status" value="1"/>
</dbReference>
<feature type="region of interest" description="Disordered" evidence="17">
    <location>
        <begin position="1083"/>
        <end position="1129"/>
    </location>
</feature>
<evidence type="ECO:0000256" key="17">
    <source>
        <dbReference type="SAM" id="MobiDB-lite"/>
    </source>
</evidence>
<evidence type="ECO:0000259" key="20">
    <source>
        <dbReference type="PROSITE" id="PS51061"/>
    </source>
</evidence>
<dbReference type="FunFam" id="3.40.50.300:FF:001146">
    <property type="entry name" value="DNA-binding protein SMUBP-2 isoform X1"/>
    <property type="match status" value="1"/>
</dbReference>
<evidence type="ECO:0000256" key="3">
    <source>
        <dbReference type="ARBA" id="ARBA00007913"/>
    </source>
</evidence>
<evidence type="ECO:0000256" key="2">
    <source>
        <dbReference type="ARBA" id="ARBA00004496"/>
    </source>
</evidence>
<dbReference type="InterPro" id="IPR036867">
    <property type="entry name" value="R3H_dom_sf"/>
</dbReference>
<dbReference type="PROSITE" id="PS50222">
    <property type="entry name" value="EF_HAND_2"/>
    <property type="match status" value="1"/>
</dbReference>
<evidence type="ECO:0000256" key="1">
    <source>
        <dbReference type="ARBA" id="ARBA00004123"/>
    </source>
</evidence>
<dbReference type="CDD" id="cd18808">
    <property type="entry name" value="SF1_C_Upf1"/>
    <property type="match status" value="1"/>
</dbReference>
<evidence type="ECO:0000313" key="21">
    <source>
        <dbReference type="EMBL" id="CAG2247328.1"/>
    </source>
</evidence>
<keyword evidence="10" id="KW-0862">Zinc</keyword>
<dbReference type="FunFam" id="3.30.1370.50:FF:000002">
    <property type="entry name" value="Immunoglobulin mu DNA-binding protein 2"/>
    <property type="match status" value="1"/>
</dbReference>
<proteinExistence type="inferred from homology"/>
<dbReference type="GO" id="GO:0005524">
    <property type="term" value="F:ATP binding"/>
    <property type="evidence" value="ECO:0007669"/>
    <property type="project" value="UniProtKB-KW"/>
</dbReference>
<dbReference type="SUPFAM" id="SSF47473">
    <property type="entry name" value="EF-hand"/>
    <property type="match status" value="1"/>
</dbReference>
<comment type="subcellular location">
    <subcellularLocation>
        <location evidence="2">Cytoplasm</location>
    </subcellularLocation>
    <subcellularLocation>
        <location evidence="1">Nucleus</location>
    </subcellularLocation>
</comment>
<dbReference type="InterPro" id="IPR000058">
    <property type="entry name" value="Znf_AN1"/>
</dbReference>
<dbReference type="SUPFAM" id="SSF82708">
    <property type="entry name" value="R3H domain"/>
    <property type="match status" value="1"/>
</dbReference>
<dbReference type="GO" id="GO:0003724">
    <property type="term" value="F:RNA helicase activity"/>
    <property type="evidence" value="ECO:0007669"/>
    <property type="project" value="UniProtKB-EC"/>
</dbReference>
<evidence type="ECO:0000256" key="10">
    <source>
        <dbReference type="ARBA" id="ARBA00022833"/>
    </source>
</evidence>
<gene>
    <name evidence="21" type="ORF">MEDL_59245</name>
</gene>
<dbReference type="InterPro" id="IPR011992">
    <property type="entry name" value="EF-hand-dom_pair"/>
</dbReference>
<evidence type="ECO:0000256" key="13">
    <source>
        <dbReference type="ARBA" id="ARBA00022884"/>
    </source>
</evidence>
<dbReference type="SMART" id="SM00382">
    <property type="entry name" value="AAA"/>
    <property type="match status" value="1"/>
</dbReference>
<dbReference type="Pfam" id="PF01428">
    <property type="entry name" value="zf-AN1"/>
    <property type="match status" value="1"/>
</dbReference>
<accession>A0A8S3ULY9</accession>
<evidence type="ECO:0000256" key="15">
    <source>
        <dbReference type="PROSITE-ProRule" id="PRU00449"/>
    </source>
</evidence>
<keyword evidence="11" id="KW-0106">Calcium</keyword>
<comment type="similarity">
    <text evidence="3">Belongs to the DNA2/NAM7 helicase family.</text>
</comment>
<evidence type="ECO:0000256" key="14">
    <source>
        <dbReference type="ARBA" id="ARBA00023242"/>
    </source>
</evidence>
<keyword evidence="8 21" id="KW-0378">Hydrolase</keyword>
<dbReference type="EC" id="3.6.4.12" evidence="21"/>
<evidence type="ECO:0000256" key="9">
    <source>
        <dbReference type="ARBA" id="ARBA00022806"/>
    </source>
</evidence>
<dbReference type="GO" id="GO:0005509">
    <property type="term" value="F:calcium ion binding"/>
    <property type="evidence" value="ECO:0007669"/>
    <property type="project" value="InterPro"/>
</dbReference>
<dbReference type="CDD" id="cd18044">
    <property type="entry name" value="DEXXQc_SMUBP2"/>
    <property type="match status" value="1"/>
</dbReference>
<evidence type="ECO:0000259" key="19">
    <source>
        <dbReference type="PROSITE" id="PS51039"/>
    </source>
</evidence>
<dbReference type="GO" id="GO:0016787">
    <property type="term" value="F:hydrolase activity"/>
    <property type="evidence" value="ECO:0007669"/>
    <property type="project" value="UniProtKB-KW"/>
</dbReference>
<keyword evidence="4" id="KW-0963">Cytoplasm</keyword>
<dbReference type="PANTHER" id="PTHR43788:SF8">
    <property type="entry name" value="DNA-BINDING PROTEIN SMUBP-2"/>
    <property type="match status" value="1"/>
</dbReference>
<dbReference type="SMART" id="SM00393">
    <property type="entry name" value="R3H"/>
    <property type="match status" value="1"/>
</dbReference>
<feature type="domain" description="R3H" evidence="20">
    <location>
        <begin position="1137"/>
        <end position="1201"/>
    </location>
</feature>
<dbReference type="InterPro" id="IPR004483">
    <property type="entry name" value="SMUBP-2/Hcs1-like"/>
</dbReference>
<feature type="compositionally biased region" description="Basic and acidic residues" evidence="17">
    <location>
        <begin position="1417"/>
        <end position="1432"/>
    </location>
</feature>
<dbReference type="EC" id="3.6.4.13" evidence="21"/>
<sequence>MRRAFLEADRNGSGTLNFREFTEFVWEKNRSTGMTKIMKSFANITTDEISFNDFEKMVAGSGSEILMPILDDEIEKGTDSILDDFEGRLKKVYDDTEADELATYIRERWDKFATFRRIGQTGSVENSNRAGYIRTAQQEIVSLLFRHGIQDFTYENGYLEKYVTTGNGGSGLEKHDFSHLDCHLTEDSGLFILAKYMDNGEFHITAFRLPVRHTLYVPGGVIHSNDYLKGTWRTMLSDETDIDHVHLTQVAAEGIEQNFNFRDGKFIETHLKLLDLERETEIEETRILTEKLPPKELQRRGVCLLKLRISGRKTGLYGRTILSFEASGGIKEFPSHNITSGDIVGLCPSSSDQQTDSAGSGIITRVSQTEINVAFDDSQDLFSLDDDSLYKLTKLANDVTYKRIKNALNRLSQGHSQPCSHLASVLFQESELSPPLESKSVRFRNHSQPFQPPSICIIPGIRVIFSFRKQRKAKVRSFSAMQPPSICIIQESELSPPLESKGIRVVSSFRKQSQGHSQPCSHLASVLFQESELSSPLESKGKETELSPPLESKEIYYINSNLDESQKEAVRFALSQPEIAVVHGPPGTGKTTTIIEIIIQAVKQGKKILACAPSNIAVDNLVERLAANKQKIVRLGHPARVLKHIQKYSLDAILSTSDDTRLVEDVRSDMDKAMVSIHWTPYYLPVMIQGWSRMLEVIWIKLYDDTRLVEDVRSDMDKAMSKLKKTRDKGERQRLRQDMKSLRKELVQREQTAIKQILKKADVVLATMTGASADGPLKLLDDKHFDLGVIDECSQAIEAACWIPLLKVPRCILAGDHLQLPPTILSNEAAKSGLEMTLMERVLGLYDNQIMRMLTTQYRMNQVIMQWSSDQLYDGKLVAHPSVSDHLLRDIQGITDNEETSEPLLLIDTAGCEMYELDLPEEISKGNEGEADIVATHVEKLISYGLKQDDIAVIAPYNLQVELLRLRLSSNYPKVEVKSVDGFQGREKEAVVISLVRSNPKGEVGFLAEKRRINVAITRARRHLMVVCDSETVGHDKFLKSLVEYMTCNGEVQTAHQYIEEGVVNAKLLRPDHLSDLLSVKITTQKGQKGQKDQGAKPKQKQKPKQNEKPAPRGQLKGHGDNDVSKRTVERDEAILLKKTQEYQEHLDKFVKDPSQEIMEFPASLNSYDRLIIHELSEKLGLVHVSRGIDKERHLVVSKPGIKFIEEKDLSEKQQTKEQEEIPTSTHLGEIKSQREATPTNNDKLICQHCSKDVIRANHSLHEIHCARRQKEATQSASSDKNRKESAKNRPENQKKPPTTTKNMKSNAEKEVIAKLQNVDPDDFDALIASTKELDSKCNFTKCKVKTLTLGHTCEFCQRRFCLNHSMAEVHGCGDAVKAHARATIIKEGVLYRGSGVPSKLPDAKQKALLQKKMDKKRSEMEADRQKKEKSK</sequence>
<organism evidence="21 22">
    <name type="scientific">Mytilus edulis</name>
    <name type="common">Blue mussel</name>
    <dbReference type="NCBI Taxonomy" id="6550"/>
    <lineage>
        <taxon>Eukaryota</taxon>
        <taxon>Metazoa</taxon>
        <taxon>Spiralia</taxon>
        <taxon>Lophotrochozoa</taxon>
        <taxon>Mollusca</taxon>
        <taxon>Bivalvia</taxon>
        <taxon>Autobranchia</taxon>
        <taxon>Pteriomorphia</taxon>
        <taxon>Mytilida</taxon>
        <taxon>Mytiloidea</taxon>
        <taxon>Mytilidae</taxon>
        <taxon>Mytilinae</taxon>
        <taxon>Mytilus</taxon>
    </lineage>
</organism>
<feature type="domain" description="AN1-type" evidence="19">
    <location>
        <begin position="1332"/>
        <end position="1381"/>
    </location>
</feature>
<feature type="region of interest" description="Disordered" evidence="17">
    <location>
        <begin position="1267"/>
        <end position="1307"/>
    </location>
</feature>
<dbReference type="InterPro" id="IPR050534">
    <property type="entry name" value="Coronavir_polyprotein_1ab"/>
</dbReference>
<evidence type="ECO:0000313" key="22">
    <source>
        <dbReference type="Proteomes" id="UP000683360"/>
    </source>
</evidence>
<dbReference type="Proteomes" id="UP000683360">
    <property type="component" value="Unassembled WGS sequence"/>
</dbReference>
<name>A0A8S3ULY9_MYTED</name>
<dbReference type="Pfam" id="PF21138">
    <property type="entry name" value="SMUBP-2_HCS1_1B"/>
    <property type="match status" value="1"/>
</dbReference>
<evidence type="ECO:0000259" key="18">
    <source>
        <dbReference type="PROSITE" id="PS50222"/>
    </source>
</evidence>
<feature type="coiled-coil region" evidence="16">
    <location>
        <begin position="709"/>
        <end position="752"/>
    </location>
</feature>
<feature type="compositionally biased region" description="Basic and acidic residues" evidence="17">
    <location>
        <begin position="1211"/>
        <end position="1220"/>
    </location>
</feature>
<evidence type="ECO:0000256" key="5">
    <source>
        <dbReference type="ARBA" id="ARBA00022723"/>
    </source>
</evidence>
<evidence type="ECO:0000256" key="11">
    <source>
        <dbReference type="ARBA" id="ARBA00022837"/>
    </source>
</evidence>
<dbReference type="InterPro" id="IPR003593">
    <property type="entry name" value="AAA+_ATPase"/>
</dbReference>
<keyword evidence="13" id="KW-0694">RNA-binding</keyword>
<dbReference type="OrthoDB" id="6513042at2759"/>
<dbReference type="GO" id="GO:0005737">
    <property type="term" value="C:cytoplasm"/>
    <property type="evidence" value="ECO:0007669"/>
    <property type="project" value="UniProtKB-SubCell"/>
</dbReference>
<evidence type="ECO:0000256" key="7">
    <source>
        <dbReference type="ARBA" id="ARBA00022771"/>
    </source>
</evidence>
<feature type="region of interest" description="Disordered" evidence="17">
    <location>
        <begin position="1211"/>
        <end position="1240"/>
    </location>
</feature>
<dbReference type="SUPFAM" id="SSF52540">
    <property type="entry name" value="P-loop containing nucleoside triphosphate hydrolases"/>
    <property type="match status" value="1"/>
</dbReference>
<feature type="compositionally biased region" description="Polar residues" evidence="17">
    <location>
        <begin position="1296"/>
        <end position="1306"/>
    </location>
</feature>
<dbReference type="InterPro" id="IPR002048">
    <property type="entry name" value="EF_hand_dom"/>
</dbReference>
<keyword evidence="14" id="KW-0539">Nucleus</keyword>
<keyword evidence="7 15" id="KW-0863">Zinc-finger</keyword>
<keyword evidence="16" id="KW-0175">Coiled coil</keyword>
<keyword evidence="22" id="KW-1185">Reference proteome</keyword>
<dbReference type="InterPro" id="IPR041677">
    <property type="entry name" value="DNA2/NAM7_AAA_11"/>
</dbReference>
<dbReference type="GO" id="GO:0008270">
    <property type="term" value="F:zinc ion binding"/>
    <property type="evidence" value="ECO:0007669"/>
    <property type="project" value="UniProtKB-KW"/>
</dbReference>
<evidence type="ECO:0000256" key="6">
    <source>
        <dbReference type="ARBA" id="ARBA00022741"/>
    </source>
</evidence>
<dbReference type="Gene3D" id="3.30.1370.50">
    <property type="entry name" value="R3H-like domain"/>
    <property type="match status" value="1"/>
</dbReference>
<dbReference type="PROSITE" id="PS51039">
    <property type="entry name" value="ZF_AN1"/>
    <property type="match status" value="1"/>
</dbReference>
<dbReference type="Pfam" id="PF01424">
    <property type="entry name" value="R3H"/>
    <property type="match status" value="1"/>
</dbReference>
<feature type="domain" description="EF-hand" evidence="18">
    <location>
        <begin position="1"/>
        <end position="31"/>
    </location>
</feature>
<dbReference type="InterPro" id="IPR048761">
    <property type="entry name" value="SMUBP-2_HCS1_1B"/>
</dbReference>
<dbReference type="GO" id="GO:0003677">
    <property type="term" value="F:DNA binding"/>
    <property type="evidence" value="ECO:0007669"/>
    <property type="project" value="InterPro"/>
</dbReference>
<dbReference type="InterPro" id="IPR027417">
    <property type="entry name" value="P-loop_NTPase"/>
</dbReference>
<evidence type="ECO:0000256" key="16">
    <source>
        <dbReference type="SAM" id="Coils"/>
    </source>
</evidence>